<organism evidence="2 3">
    <name type="scientific">Jatrophihabitans lederbergiae</name>
    <dbReference type="NCBI Taxonomy" id="3075547"/>
    <lineage>
        <taxon>Bacteria</taxon>
        <taxon>Bacillati</taxon>
        <taxon>Actinomycetota</taxon>
        <taxon>Actinomycetes</taxon>
        <taxon>Jatrophihabitantales</taxon>
        <taxon>Jatrophihabitantaceae</taxon>
        <taxon>Jatrophihabitans</taxon>
    </lineage>
</organism>
<dbReference type="InterPro" id="IPR011008">
    <property type="entry name" value="Dimeric_a/b-barrel"/>
</dbReference>
<evidence type="ECO:0000259" key="1">
    <source>
        <dbReference type="Pfam" id="PF07110"/>
    </source>
</evidence>
<dbReference type="NCBIfam" id="TIGR02118">
    <property type="entry name" value="EthD family reductase"/>
    <property type="match status" value="1"/>
</dbReference>
<evidence type="ECO:0000313" key="2">
    <source>
        <dbReference type="EMBL" id="MDT0263671.1"/>
    </source>
</evidence>
<comment type="caution">
    <text evidence="2">The sequence shown here is derived from an EMBL/GenBank/DDBJ whole genome shotgun (WGS) entry which is preliminary data.</text>
</comment>
<reference evidence="3" key="1">
    <citation type="submission" date="2023-07" db="EMBL/GenBank/DDBJ databases">
        <title>30 novel species of actinomycetes from the DSMZ collection.</title>
        <authorList>
            <person name="Nouioui I."/>
        </authorList>
    </citation>
    <scope>NUCLEOTIDE SEQUENCE [LARGE SCALE GENOMIC DNA]</scope>
    <source>
        <strain evidence="3">DSM 44399</strain>
    </source>
</reference>
<dbReference type="Gene3D" id="3.30.70.100">
    <property type="match status" value="1"/>
</dbReference>
<dbReference type="InterPro" id="IPR009799">
    <property type="entry name" value="EthD_dom"/>
</dbReference>
<dbReference type="Pfam" id="PF07110">
    <property type="entry name" value="EthD"/>
    <property type="match status" value="1"/>
</dbReference>
<dbReference type="RefSeq" id="WP_311424817.1">
    <property type="nucleotide sequence ID" value="NZ_JAVREH010000047.1"/>
</dbReference>
<accession>A0ABU2JF90</accession>
<keyword evidence="3" id="KW-1185">Reference proteome</keyword>
<evidence type="ECO:0000313" key="3">
    <source>
        <dbReference type="Proteomes" id="UP001183176"/>
    </source>
</evidence>
<dbReference type="Proteomes" id="UP001183176">
    <property type="component" value="Unassembled WGS sequence"/>
</dbReference>
<protein>
    <submittedName>
        <fullName evidence="2">EthD family reductase</fullName>
    </submittedName>
</protein>
<dbReference type="EMBL" id="JAVREH010000047">
    <property type="protein sequence ID" value="MDT0263671.1"/>
    <property type="molecule type" value="Genomic_DNA"/>
</dbReference>
<proteinExistence type="predicted"/>
<feature type="domain" description="EthD" evidence="1">
    <location>
        <begin position="11"/>
        <end position="84"/>
    </location>
</feature>
<sequence>MIRFLVTYDRPADPEAFDRHYRTVHAPLTRRLPRLLAYTVHRQPRAVRGAAYYQVVELTWQDRETAEAAFASPEGRATAADMANLDAPTRSCLYEVLDQPPDSHR</sequence>
<gene>
    <name evidence="2" type="ORF">RM423_20055</name>
</gene>
<dbReference type="SUPFAM" id="SSF54909">
    <property type="entry name" value="Dimeric alpha+beta barrel"/>
    <property type="match status" value="1"/>
</dbReference>
<name>A0ABU2JF90_9ACTN</name>